<name>A0ABR7KVI0_9SPHI</name>
<dbReference type="Proteomes" id="UP000652755">
    <property type="component" value="Unassembled WGS sequence"/>
</dbReference>
<gene>
    <name evidence="2" type="ORF">H7U22_16945</name>
</gene>
<comment type="caution">
    <text evidence="2">The sequence shown here is derived from an EMBL/GenBank/DDBJ whole genome shotgun (WGS) entry which is preliminary data.</text>
</comment>
<dbReference type="CDD" id="cd06433">
    <property type="entry name" value="GT_2_WfgS_like"/>
    <property type="match status" value="1"/>
</dbReference>
<feature type="domain" description="Glycosyltransferase 2-like" evidence="1">
    <location>
        <begin position="4"/>
        <end position="138"/>
    </location>
</feature>
<dbReference type="InterPro" id="IPR001173">
    <property type="entry name" value="Glyco_trans_2-like"/>
</dbReference>
<evidence type="ECO:0000259" key="1">
    <source>
        <dbReference type="Pfam" id="PF00535"/>
    </source>
</evidence>
<evidence type="ECO:0000313" key="2">
    <source>
        <dbReference type="EMBL" id="MBC6112113.1"/>
    </source>
</evidence>
<organism evidence="2 3">
    <name type="scientific">Pedobacter fastidiosus</name>
    <dbReference type="NCBI Taxonomy" id="2765361"/>
    <lineage>
        <taxon>Bacteria</taxon>
        <taxon>Pseudomonadati</taxon>
        <taxon>Bacteroidota</taxon>
        <taxon>Sphingobacteriia</taxon>
        <taxon>Sphingobacteriales</taxon>
        <taxon>Sphingobacteriaceae</taxon>
        <taxon>Pedobacter</taxon>
    </lineage>
</organism>
<reference evidence="2 3" key="1">
    <citation type="submission" date="2020-08" db="EMBL/GenBank/DDBJ databases">
        <authorList>
            <person name="Sun Q."/>
            <person name="Inoue M."/>
        </authorList>
    </citation>
    <scope>NUCLEOTIDE SEQUENCE [LARGE SCALE GENOMIC DNA]</scope>
    <source>
        <strain evidence="2 3">CCM 8938</strain>
    </source>
</reference>
<dbReference type="SUPFAM" id="SSF53448">
    <property type="entry name" value="Nucleotide-diphospho-sugar transferases"/>
    <property type="match status" value="1"/>
</dbReference>
<sequence length="242" mass="27989">MKISILTPSYNSGKYLKRAIDSVINQGFKNYEYIIADGNSTDNTKDIVKNYSFINFISEPDHGQSDAMNKAFARSTGDIIVYLNADDEFLPNAFENIISAFKANPDTDMVVGDLLFKTETETLRRVPSHQYNKILLYWLNLFPNNPVSYFYKRKVQETIGKFPIDEHYAMDMWFLLKAYKNFKITKINEILGIFHSDGANKTATIDAGYHLHKTAKAHLKDDNPIMTPYFYSKLFINRFLKK</sequence>
<dbReference type="EMBL" id="JACRYL010000016">
    <property type="protein sequence ID" value="MBC6112113.1"/>
    <property type="molecule type" value="Genomic_DNA"/>
</dbReference>
<dbReference type="PANTHER" id="PTHR22916">
    <property type="entry name" value="GLYCOSYLTRANSFERASE"/>
    <property type="match status" value="1"/>
</dbReference>
<dbReference type="PANTHER" id="PTHR22916:SF65">
    <property type="entry name" value="SLR1065 PROTEIN"/>
    <property type="match status" value="1"/>
</dbReference>
<dbReference type="Pfam" id="PF00535">
    <property type="entry name" value="Glycos_transf_2"/>
    <property type="match status" value="1"/>
</dbReference>
<dbReference type="InterPro" id="IPR029044">
    <property type="entry name" value="Nucleotide-diphossugar_trans"/>
</dbReference>
<evidence type="ECO:0000313" key="3">
    <source>
        <dbReference type="Proteomes" id="UP000652755"/>
    </source>
</evidence>
<proteinExistence type="predicted"/>
<keyword evidence="3" id="KW-1185">Reference proteome</keyword>
<dbReference type="Gene3D" id="3.90.550.10">
    <property type="entry name" value="Spore Coat Polysaccharide Biosynthesis Protein SpsA, Chain A"/>
    <property type="match status" value="1"/>
</dbReference>
<dbReference type="RefSeq" id="WP_187072539.1">
    <property type="nucleotide sequence ID" value="NZ_JACRYL010000016.1"/>
</dbReference>
<accession>A0ABR7KVI0</accession>
<protein>
    <submittedName>
        <fullName evidence="2">Glycosyltransferase</fullName>
    </submittedName>
</protein>